<dbReference type="Proteomes" id="UP000824041">
    <property type="component" value="Unassembled WGS sequence"/>
</dbReference>
<evidence type="ECO:0000313" key="3">
    <source>
        <dbReference type="Proteomes" id="UP000824041"/>
    </source>
</evidence>
<feature type="non-terminal residue" evidence="2">
    <location>
        <position position="1"/>
    </location>
</feature>
<keyword evidence="2" id="KW-0378">Hydrolase</keyword>
<dbReference type="InterPro" id="IPR050535">
    <property type="entry name" value="DNA_Repair-Maintenance_Comp"/>
</dbReference>
<evidence type="ECO:0000313" key="2">
    <source>
        <dbReference type="EMBL" id="HIZ23349.1"/>
    </source>
</evidence>
<proteinExistence type="predicted"/>
<reference evidence="2" key="2">
    <citation type="submission" date="2021-04" db="EMBL/GenBank/DDBJ databases">
        <authorList>
            <person name="Gilroy R."/>
        </authorList>
    </citation>
    <scope>NUCLEOTIDE SEQUENCE</scope>
    <source>
        <strain evidence="2">14324</strain>
    </source>
</reference>
<dbReference type="InterPro" id="IPR026843">
    <property type="entry name" value="SbcD_C"/>
</dbReference>
<dbReference type="Pfam" id="PF12320">
    <property type="entry name" value="SbcD_C"/>
    <property type="match status" value="1"/>
</dbReference>
<protein>
    <submittedName>
        <fullName evidence="2">Exonuclease SbcCD subunit D C-terminal domain-containing protein</fullName>
    </submittedName>
</protein>
<dbReference type="PANTHER" id="PTHR30337:SF0">
    <property type="entry name" value="NUCLEASE SBCCD SUBUNIT D"/>
    <property type="match status" value="1"/>
</dbReference>
<dbReference type="GO" id="GO:0004527">
    <property type="term" value="F:exonuclease activity"/>
    <property type="evidence" value="ECO:0007669"/>
    <property type="project" value="UniProtKB-KW"/>
</dbReference>
<dbReference type="SUPFAM" id="SSF56300">
    <property type="entry name" value="Metallo-dependent phosphatases"/>
    <property type="match status" value="1"/>
</dbReference>
<name>A0A9D2DUP2_9FIRM</name>
<accession>A0A9D2DUP2</accession>
<dbReference type="InterPro" id="IPR029052">
    <property type="entry name" value="Metallo-depent_PP-like"/>
</dbReference>
<feature type="domain" description="Nuclease SbcCD subunit D C-terminal" evidence="1">
    <location>
        <begin position="171"/>
        <end position="253"/>
    </location>
</feature>
<keyword evidence="2" id="KW-0540">Nuclease</keyword>
<comment type="caution">
    <text evidence="2">The sequence shown here is derived from an EMBL/GenBank/DDBJ whole genome shotgun (WGS) entry which is preliminary data.</text>
</comment>
<reference evidence="2" key="1">
    <citation type="journal article" date="2021" name="PeerJ">
        <title>Extensive microbial diversity within the chicken gut microbiome revealed by metagenomics and culture.</title>
        <authorList>
            <person name="Gilroy R."/>
            <person name="Ravi A."/>
            <person name="Getino M."/>
            <person name="Pursley I."/>
            <person name="Horton D.L."/>
            <person name="Alikhan N.F."/>
            <person name="Baker D."/>
            <person name="Gharbi K."/>
            <person name="Hall N."/>
            <person name="Watson M."/>
            <person name="Adriaenssens E.M."/>
            <person name="Foster-Nyarko E."/>
            <person name="Jarju S."/>
            <person name="Secka A."/>
            <person name="Antonio M."/>
            <person name="Oren A."/>
            <person name="Chaudhuri R.R."/>
            <person name="La Ragione R."/>
            <person name="Hildebrand F."/>
            <person name="Pallen M.J."/>
        </authorList>
    </citation>
    <scope>NUCLEOTIDE SEQUENCE</scope>
    <source>
        <strain evidence="2">14324</strain>
    </source>
</reference>
<evidence type="ECO:0000259" key="1">
    <source>
        <dbReference type="Pfam" id="PF12320"/>
    </source>
</evidence>
<sequence length="278" mass="32203">LYIGSMPLQKENEHLKKVVFWDKWGEVCFWLLPFMKPAYVRDILGEEELISYTEAVEKVLKREAFDPQIRNVLVTHQFFTASGKEPERCDSETIYVGGSGNVDVAAVQEFDYVAMGHIHKAQQVGGEQFRYCGTPLKYSVSESSDEKTLTVVTLKEKGTFPLIQTMPLHPLRDVKCLRGTLEEVLRKECGDYVSVTLTDEKLPYQPREQLNRVFPYLLEVKIDNTRTKRQLASLEEPELMESPLEMFGRFYKEIHGTDWSNEEQKIVKEILEKLEVDQ</sequence>
<dbReference type="AlphaFoldDB" id="A0A9D2DUP2"/>
<dbReference type="EMBL" id="DXBU01000148">
    <property type="protein sequence ID" value="HIZ23349.1"/>
    <property type="molecule type" value="Genomic_DNA"/>
</dbReference>
<dbReference type="Gene3D" id="3.60.21.10">
    <property type="match status" value="1"/>
</dbReference>
<dbReference type="PANTHER" id="PTHR30337">
    <property type="entry name" value="COMPONENT OF ATP-DEPENDENT DSDNA EXONUCLEASE"/>
    <property type="match status" value="1"/>
</dbReference>
<organism evidence="2 3">
    <name type="scientific">Candidatus Blautia faecigallinarum</name>
    <dbReference type="NCBI Taxonomy" id="2838488"/>
    <lineage>
        <taxon>Bacteria</taxon>
        <taxon>Bacillati</taxon>
        <taxon>Bacillota</taxon>
        <taxon>Clostridia</taxon>
        <taxon>Lachnospirales</taxon>
        <taxon>Lachnospiraceae</taxon>
        <taxon>Blautia</taxon>
    </lineage>
</organism>
<gene>
    <name evidence="2" type="ORF">IAA21_11225</name>
</gene>
<keyword evidence="2" id="KW-0269">Exonuclease</keyword>